<dbReference type="PANTHER" id="PTHR32525">
    <property type="entry name" value="PROTEIN-TYROSINE-PHOSPHATASE"/>
    <property type="match status" value="1"/>
</dbReference>
<dbReference type="InParanoid" id="G0MT76"/>
<dbReference type="InterPro" id="IPR000242">
    <property type="entry name" value="PTP_cat"/>
</dbReference>
<keyword evidence="2" id="KW-0472">Membrane</keyword>
<feature type="region of interest" description="Disordered" evidence="1">
    <location>
        <begin position="1073"/>
        <end position="1098"/>
    </location>
</feature>
<dbReference type="HOGENOM" id="CLU_247063_0_0_1"/>
<protein>
    <recommendedName>
        <fullName evidence="7">Tyrosine-protein phosphatase domain-containing protein</fullName>
    </recommendedName>
</protein>
<evidence type="ECO:0000259" key="3">
    <source>
        <dbReference type="PROSITE" id="PS50055"/>
    </source>
</evidence>
<dbReference type="InterPro" id="IPR003595">
    <property type="entry name" value="Tyr_Pase_cat"/>
</dbReference>
<evidence type="ECO:0000313" key="6">
    <source>
        <dbReference type="Proteomes" id="UP000008068"/>
    </source>
</evidence>
<keyword evidence="2" id="KW-0812">Transmembrane</keyword>
<evidence type="ECO:0000259" key="4">
    <source>
        <dbReference type="PROSITE" id="PS50056"/>
    </source>
</evidence>
<dbReference type="PANTHER" id="PTHR32525:SF0">
    <property type="entry name" value="DOMAIN OF UNKNOWN FUNCTION WSN DOMAIN-CONTAINING PROTEIN-RELATED"/>
    <property type="match status" value="1"/>
</dbReference>
<dbReference type="PROSITE" id="PS00383">
    <property type="entry name" value="TYR_PHOSPHATASE_1"/>
    <property type="match status" value="1"/>
</dbReference>
<dbReference type="SMART" id="SM00453">
    <property type="entry name" value="WSN"/>
    <property type="match status" value="1"/>
</dbReference>
<dbReference type="PROSITE" id="PS50056">
    <property type="entry name" value="TYR_PHOSPHATASE_2"/>
    <property type="match status" value="1"/>
</dbReference>
<dbReference type="Pfam" id="PF02206">
    <property type="entry name" value="WSN"/>
    <property type="match status" value="1"/>
</dbReference>
<feature type="region of interest" description="Disordered" evidence="1">
    <location>
        <begin position="1139"/>
        <end position="1199"/>
    </location>
</feature>
<evidence type="ECO:0000313" key="5">
    <source>
        <dbReference type="EMBL" id="EGT43785.1"/>
    </source>
</evidence>
<dbReference type="Proteomes" id="UP000008068">
    <property type="component" value="Unassembled WGS sequence"/>
</dbReference>
<gene>
    <name evidence="5" type="ORF">CAEBREN_05479</name>
</gene>
<dbReference type="GO" id="GO:0004725">
    <property type="term" value="F:protein tyrosine phosphatase activity"/>
    <property type="evidence" value="ECO:0007669"/>
    <property type="project" value="InterPro"/>
</dbReference>
<sequence>MVLAYPDKFSFEKGHTGNLYEDYMKVPAGQHGIGREEYREQEVHEVTFLIVIQNIVCGFNLSVQIACAIYILYKKLTKKGPFFTILLTFSTTVALRILIYFATFAVVMIIEEKDSTLKLWSLVISLYVDYCSNLFSITVTFFLSLNRCLCFVSEEWNYRIFEKQRIGWPIVISAVIAVSGAVGIIITSKVSRYYYSTFGFIDIGPNIGFRVFLSTAFESIVLIDWGETVDYVPYLQTLAIANYLPEISLPLFFFMDTFNVLHRIKNRFTFPYSFQSDCFESAFEIQKDFPTNMLFRRNPINSIGLPVTSANYINSNRFKRVSDQEFNDSVEKMQKISRLTNAVFLVQGIVKGDISSDELISEFLNFGAYKPSDIEQIDTDKLKSVTEKLRELSKQFSLTANDKVDVMTNRLASINSILMKSNKIKKLENPGNNYLTEVQKLKQIDFLNVELYAKNVNKVVSEFDKIRKTATMKTVDIIDAFNSLTNLIASMKNPKLQQIKSNFIGKTKNLMIHENAFESNSRILESLSLFIQKETDLKYNSNAESKTLGVLKTKVEKLGDVVKSVKENSINFNVLKQVFVSRHYRKGSTDLKYSSGFPNGLADLELVSNDLQDNWTRELLHGHADDVTVALQMLDVLKSQFKNIDETFGKQSEDVFGAVSKIVSEITELSKMTVSFKSVASKLSNIQDEASHDDLVPKVYKEYKQFHEQVFVLFHEVKAIEAVVSLSESLKSAENSKKLNNILSKIKYQDNKELPEKLKKLHEDSDFADISKILMSVHKDVSFLAKNQNDLIKTPVANIENGFTNLQLFINQSDKFLKMLTNLGGMKEFSAMGSITSVLRKFNKSTTQHFSDFSSVAGFIENVKPKLKEADKEVNEKKGSEGKEIAALVGGKYVSDDSKVIGSATRILLAMKQIVNEEFKVDWDHVELIIQRQLITIKAEDRRNLEIVTDMGDELKRLMSEIKREISSATPITSSKFEDHAIIFETFKKIDGIDDDFGKLIESVRMLIMMGTLTPSDSGVLQSVIPVFEKLDQIGLNFAKHRSSFDKSKDALNAMDLFFANFGQILAASSPDTGTLSKPGQVPGSHGSSGSGHGGRSSIHRVPKGLDWRFVIGIPLIGSIVTGLFALWKYRKEIFRKGPPKEPVKPPVLPSPRQKNHPARPPQPDVPVTPAPEPEVQAPPSPPPPPAPPQPVPIPGEALPPTIPVNTQILVQQLEYVFEKHRGDSYNFVRFFDLTHEHLHKIPPKPALLHVHRDEWRQDMGYLYTTEFNFLTRGFEKAFIHANVMTVGKTKKLILTQAPMVYARARTIETIEKFFMMAIEERTTQIFQLCDWSETSTIMADVYIPEGNEPMSFGRIRVTRRREFTPEAAGGHVVVTIINVADPKTNRETTIEHHRYTNWRSGMCPEETAPMAYMIKRAFENPKSCAIVHCSGGFSRTGCFAFIMLGVEMMRKNRQFTVTQLFKEVRNVRPGCIETGDQIGFSMFVIFAICSENRIPGEQEKRYTELMRDFRTKYLSWLQYGEAPRGYPVYVLPPE</sequence>
<dbReference type="EMBL" id="GL379811">
    <property type="protein sequence ID" value="EGT43785.1"/>
    <property type="molecule type" value="Genomic_DNA"/>
</dbReference>
<feature type="domain" description="Tyrosine specific protein phosphatases" evidence="4">
    <location>
        <begin position="1406"/>
        <end position="1480"/>
    </location>
</feature>
<dbReference type="InterPro" id="IPR003125">
    <property type="entry name" value="WSN"/>
</dbReference>
<reference evidence="6" key="1">
    <citation type="submission" date="2011-07" db="EMBL/GenBank/DDBJ databases">
        <authorList>
            <consortium name="Caenorhabditis brenneri Sequencing and Analysis Consortium"/>
            <person name="Wilson R.K."/>
        </authorList>
    </citation>
    <scope>NUCLEOTIDE SEQUENCE [LARGE SCALE GENOMIC DNA]</scope>
    <source>
        <strain evidence="6">PB2801</strain>
    </source>
</reference>
<dbReference type="InterPro" id="IPR000387">
    <property type="entry name" value="Tyr_Pase_dom"/>
</dbReference>
<evidence type="ECO:0008006" key="7">
    <source>
        <dbReference type="Google" id="ProtNLM"/>
    </source>
</evidence>
<feature type="transmembrane region" description="Helical" evidence="2">
    <location>
        <begin position="122"/>
        <end position="145"/>
    </location>
</feature>
<dbReference type="STRING" id="135651.G0MT76"/>
<feature type="transmembrane region" description="Helical" evidence="2">
    <location>
        <begin position="166"/>
        <end position="186"/>
    </location>
</feature>
<evidence type="ECO:0000256" key="2">
    <source>
        <dbReference type="SAM" id="Phobius"/>
    </source>
</evidence>
<feature type="transmembrane region" description="Helical" evidence="2">
    <location>
        <begin position="48"/>
        <end position="73"/>
    </location>
</feature>
<dbReference type="PROSITE" id="PS50055">
    <property type="entry name" value="TYR_PHOSPHATASE_PTP"/>
    <property type="match status" value="1"/>
</dbReference>
<name>G0MT76_CAEBE</name>
<dbReference type="CDD" id="cd00047">
    <property type="entry name" value="PTPc"/>
    <property type="match status" value="1"/>
</dbReference>
<feature type="domain" description="Tyrosine-protein phosphatase" evidence="3">
    <location>
        <begin position="1279"/>
        <end position="1489"/>
    </location>
</feature>
<evidence type="ECO:0000256" key="1">
    <source>
        <dbReference type="SAM" id="MobiDB-lite"/>
    </source>
</evidence>
<organism evidence="6">
    <name type="scientific">Caenorhabditis brenneri</name>
    <name type="common">Nematode worm</name>
    <dbReference type="NCBI Taxonomy" id="135651"/>
    <lineage>
        <taxon>Eukaryota</taxon>
        <taxon>Metazoa</taxon>
        <taxon>Ecdysozoa</taxon>
        <taxon>Nematoda</taxon>
        <taxon>Chromadorea</taxon>
        <taxon>Rhabditida</taxon>
        <taxon>Rhabditina</taxon>
        <taxon>Rhabditomorpha</taxon>
        <taxon>Rhabditoidea</taxon>
        <taxon>Rhabditidae</taxon>
        <taxon>Peloderinae</taxon>
        <taxon>Caenorhabditis</taxon>
    </lineage>
</organism>
<dbReference type="SMART" id="SM00194">
    <property type="entry name" value="PTPc"/>
    <property type="match status" value="1"/>
</dbReference>
<dbReference type="Gene3D" id="3.90.190.10">
    <property type="entry name" value="Protein tyrosine phosphatase superfamily"/>
    <property type="match status" value="1"/>
</dbReference>
<feature type="transmembrane region" description="Helical" evidence="2">
    <location>
        <begin position="85"/>
        <end position="110"/>
    </location>
</feature>
<dbReference type="OrthoDB" id="5842271at2759"/>
<accession>G0MT76</accession>
<dbReference type="SUPFAM" id="SSF52799">
    <property type="entry name" value="(Phosphotyrosine protein) phosphatases II"/>
    <property type="match status" value="1"/>
</dbReference>
<dbReference type="InterPro" id="IPR016130">
    <property type="entry name" value="Tyr_Pase_AS"/>
</dbReference>
<proteinExistence type="predicted"/>
<keyword evidence="2" id="KW-1133">Transmembrane helix</keyword>
<dbReference type="eggNOG" id="ENOG502QQ2D">
    <property type="taxonomic scope" value="Eukaryota"/>
</dbReference>
<dbReference type="InterPro" id="IPR029021">
    <property type="entry name" value="Prot-tyrosine_phosphatase-like"/>
</dbReference>
<feature type="compositionally biased region" description="Pro residues" evidence="1">
    <location>
        <begin position="1159"/>
        <end position="1194"/>
    </location>
</feature>
<dbReference type="Pfam" id="PF00102">
    <property type="entry name" value="Y_phosphatase"/>
    <property type="match status" value="1"/>
</dbReference>
<keyword evidence="6" id="KW-1185">Reference proteome</keyword>
<dbReference type="SMART" id="SM00404">
    <property type="entry name" value="PTPc_motif"/>
    <property type="match status" value="1"/>
</dbReference>